<protein>
    <submittedName>
        <fullName evidence="4">Polysacc_deac_1</fullName>
    </submittedName>
</protein>
<dbReference type="InterPro" id="IPR050248">
    <property type="entry name" value="Polysacc_deacetylase_ArnD"/>
</dbReference>
<dbReference type="GO" id="GO:0016810">
    <property type="term" value="F:hydrolase activity, acting on carbon-nitrogen (but not peptide) bonds"/>
    <property type="evidence" value="ECO:0007669"/>
    <property type="project" value="InterPro"/>
</dbReference>
<feature type="non-terminal residue" evidence="4">
    <location>
        <position position="1"/>
    </location>
</feature>
<dbReference type="GO" id="GO:0046872">
    <property type="term" value="F:metal ion binding"/>
    <property type="evidence" value="ECO:0007669"/>
    <property type="project" value="UniProtKB-KW"/>
</dbReference>
<keyword evidence="1" id="KW-0479">Metal-binding</keyword>
<dbReference type="EMBL" id="KF117084">
    <property type="protein sequence ID" value="AIA84337.1"/>
    <property type="molecule type" value="Genomic_DNA"/>
</dbReference>
<name>A0A060BP12_9FIRM</name>
<sequence length="86" mass="8809">YSATVARAAADGHAIGNHSWAHSDFTTLGMDQVTGSLDATDDAIVAAGAPRPTMIRPPYGAQNAAVMSTLPSGARRESSGILTPRT</sequence>
<dbReference type="GO" id="GO:0005975">
    <property type="term" value="P:carbohydrate metabolic process"/>
    <property type="evidence" value="ECO:0007669"/>
    <property type="project" value="InterPro"/>
</dbReference>
<dbReference type="Gene3D" id="3.20.20.370">
    <property type="entry name" value="Glycoside hydrolase/deacetylase"/>
    <property type="match status" value="1"/>
</dbReference>
<proteinExistence type="predicted"/>
<accession>A0A060BP12</accession>
<dbReference type="InterPro" id="IPR002509">
    <property type="entry name" value="NODB_dom"/>
</dbReference>
<dbReference type="PANTHER" id="PTHR10587:SF133">
    <property type="entry name" value="CHITIN DEACETYLASE 1-RELATED"/>
    <property type="match status" value="1"/>
</dbReference>
<feature type="non-terminal residue" evidence="4">
    <location>
        <position position="86"/>
    </location>
</feature>
<organism evidence="4">
    <name type="scientific">uncultured Alkaliphilus sp</name>
    <dbReference type="NCBI Taxonomy" id="273375"/>
    <lineage>
        <taxon>Bacteria</taxon>
        <taxon>Bacillati</taxon>
        <taxon>Bacillota</taxon>
        <taxon>Clostridia</taxon>
        <taxon>Peptostreptococcales</taxon>
        <taxon>Natronincolaceae</taxon>
        <taxon>Alkaliphilus</taxon>
        <taxon>environmental samples</taxon>
    </lineage>
</organism>
<keyword evidence="2" id="KW-0378">Hydrolase</keyword>
<dbReference type="GO" id="GO:0016020">
    <property type="term" value="C:membrane"/>
    <property type="evidence" value="ECO:0007669"/>
    <property type="project" value="TreeGrafter"/>
</dbReference>
<dbReference type="AlphaFoldDB" id="A0A060BP12"/>
<reference evidence="4" key="1">
    <citation type="journal article" date="2013" name="Environ. Microbiol.">
        <title>Seasonally variable intestinal metagenomes of the red palm weevil (Rhynchophorus ferrugineus).</title>
        <authorList>
            <person name="Jia S."/>
            <person name="Zhang X."/>
            <person name="Zhang G."/>
            <person name="Yin A."/>
            <person name="Zhang S."/>
            <person name="Li F."/>
            <person name="Wang L."/>
            <person name="Zhao D."/>
            <person name="Yun Q."/>
            <person name="Tala"/>
            <person name="Wang J."/>
            <person name="Sun G."/>
            <person name="Baabdullah M."/>
            <person name="Yu X."/>
            <person name="Hu S."/>
            <person name="Al-Mssallem I.S."/>
            <person name="Yu J."/>
        </authorList>
    </citation>
    <scope>NUCLEOTIDE SEQUENCE</scope>
</reference>
<dbReference type="PANTHER" id="PTHR10587">
    <property type="entry name" value="GLYCOSYL TRANSFERASE-RELATED"/>
    <property type="match status" value="1"/>
</dbReference>
<dbReference type="InterPro" id="IPR011330">
    <property type="entry name" value="Glyco_hydro/deAcase_b/a-brl"/>
</dbReference>
<dbReference type="PROSITE" id="PS51677">
    <property type="entry name" value="NODB"/>
    <property type="match status" value="1"/>
</dbReference>
<evidence type="ECO:0000259" key="3">
    <source>
        <dbReference type="PROSITE" id="PS51677"/>
    </source>
</evidence>
<dbReference type="Pfam" id="PF01522">
    <property type="entry name" value="Polysacc_deac_1"/>
    <property type="match status" value="1"/>
</dbReference>
<dbReference type="CDD" id="cd10917">
    <property type="entry name" value="CE4_NodB_like_6s_7s"/>
    <property type="match status" value="1"/>
</dbReference>
<dbReference type="SUPFAM" id="SSF88713">
    <property type="entry name" value="Glycoside hydrolase/deacetylase"/>
    <property type="match status" value="1"/>
</dbReference>
<feature type="domain" description="NodB homology" evidence="3">
    <location>
        <begin position="1"/>
        <end position="86"/>
    </location>
</feature>
<evidence type="ECO:0000256" key="1">
    <source>
        <dbReference type="ARBA" id="ARBA00022723"/>
    </source>
</evidence>
<evidence type="ECO:0000313" key="4">
    <source>
        <dbReference type="EMBL" id="AIA84337.1"/>
    </source>
</evidence>
<evidence type="ECO:0000256" key="2">
    <source>
        <dbReference type="ARBA" id="ARBA00022801"/>
    </source>
</evidence>